<dbReference type="EMBL" id="HG966617">
    <property type="protein sequence ID" value="CDO60713.1"/>
    <property type="molecule type" value="Genomic_DNA"/>
</dbReference>
<sequence>MGRWVKVILFASLAINLFFAGLLIGGPAFRDGPPKGGPGAAMMPNPRMFVEALGPREGRRVQREIRRSVPDLREKFKAVRANHLRVVAALRADPYDPQALTDALGNVREAHTELAASFQEPLATVFGNLTYEQRLKLADALEQMRPRPGRRPGGVSERPSGDDPDR</sequence>
<organism evidence="2 3">
    <name type="scientific">Candidatus Phaeomarinibacter ectocarpi</name>
    <dbReference type="NCBI Taxonomy" id="1458461"/>
    <lineage>
        <taxon>Bacteria</taxon>
        <taxon>Pseudomonadati</taxon>
        <taxon>Pseudomonadota</taxon>
        <taxon>Alphaproteobacteria</taxon>
        <taxon>Hyphomicrobiales</taxon>
        <taxon>Parvibaculaceae</taxon>
        <taxon>Candidatus Phaeomarinibacter</taxon>
    </lineage>
</organism>
<gene>
    <name evidence="2" type="ORF">BN1012_Phect2500</name>
</gene>
<evidence type="ECO:0008006" key="4">
    <source>
        <dbReference type="Google" id="ProtNLM"/>
    </source>
</evidence>
<evidence type="ECO:0000313" key="3">
    <source>
        <dbReference type="Proteomes" id="UP000032160"/>
    </source>
</evidence>
<dbReference type="KEGG" id="pect:BN1012_Phect2500"/>
<reference evidence="2 3" key="1">
    <citation type="journal article" date="2014" name="Front. Genet.">
        <title>Genome and metabolic network of "Candidatus Phaeomarinobacter ectocarpi" Ec32, a new candidate genus of Alphaproteobacteria frequently associated with brown algae.</title>
        <authorList>
            <person name="Dittami S.M."/>
            <person name="Barbeyron T."/>
            <person name="Boyen C."/>
            <person name="Cambefort J."/>
            <person name="Collet G."/>
            <person name="Delage L."/>
            <person name="Gobet A."/>
            <person name="Groisillier A."/>
            <person name="Leblanc C."/>
            <person name="Michel G."/>
            <person name="Scornet D."/>
            <person name="Siegel A."/>
            <person name="Tapia J.E."/>
            <person name="Tonon T."/>
        </authorList>
    </citation>
    <scope>NUCLEOTIDE SEQUENCE [LARGE SCALE GENOMIC DNA]</scope>
    <source>
        <strain evidence="2 3">Ec32</strain>
    </source>
</reference>
<keyword evidence="3" id="KW-1185">Reference proteome</keyword>
<evidence type="ECO:0000313" key="2">
    <source>
        <dbReference type="EMBL" id="CDO60713.1"/>
    </source>
</evidence>
<dbReference type="AlphaFoldDB" id="X5MAB3"/>
<name>X5MAB3_9HYPH</name>
<proteinExistence type="predicted"/>
<protein>
    <recommendedName>
        <fullName evidence="4">Zinc resistance-associated protein</fullName>
    </recommendedName>
</protein>
<evidence type="ECO:0000256" key="1">
    <source>
        <dbReference type="SAM" id="MobiDB-lite"/>
    </source>
</evidence>
<dbReference type="Proteomes" id="UP000032160">
    <property type="component" value="Chromosome I"/>
</dbReference>
<feature type="region of interest" description="Disordered" evidence="1">
    <location>
        <begin position="142"/>
        <end position="166"/>
    </location>
</feature>
<accession>X5MAB3</accession>
<dbReference type="HOGENOM" id="CLU_122852_0_0_5"/>
<dbReference type="STRING" id="1458461.BN1012_Phect2500"/>
<dbReference type="Pfam" id="PF13801">
    <property type="entry name" value="Metal_resist"/>
    <property type="match status" value="1"/>
</dbReference>
<dbReference type="PATRIC" id="fig|1458461.3.peg.2505"/>
<dbReference type="InterPro" id="IPR025961">
    <property type="entry name" value="Metal_resist"/>
</dbReference>